<dbReference type="SUPFAM" id="SSF49723">
    <property type="entry name" value="Lipase/lipooxygenase domain (PLAT/LH2 domain)"/>
    <property type="match status" value="1"/>
</dbReference>
<evidence type="ECO:0000256" key="16">
    <source>
        <dbReference type="ARBA" id="ARBA00023160"/>
    </source>
</evidence>
<evidence type="ECO:0000256" key="7">
    <source>
        <dbReference type="ARBA" id="ARBA00022640"/>
    </source>
</evidence>
<evidence type="ECO:0000256" key="5">
    <source>
        <dbReference type="ARBA" id="ARBA00022516"/>
    </source>
</evidence>
<dbReference type="GO" id="GO:0009507">
    <property type="term" value="C:chloroplast"/>
    <property type="evidence" value="ECO:0007669"/>
    <property type="project" value="UniProtKB-SubCell"/>
</dbReference>
<keyword evidence="15" id="KW-0443">Lipid metabolism</keyword>
<keyword evidence="14 17" id="KW-0408">Iron</keyword>
<name>A0A9N7N6X3_STRHE</name>
<comment type="pathway">
    <text evidence="18">Lipid metabolism; oxylipin biosynthesis.</text>
</comment>
<dbReference type="Pfam" id="PF00305">
    <property type="entry name" value="Lipoxygenase"/>
    <property type="match status" value="1"/>
</dbReference>
<dbReference type="PANTHER" id="PTHR11771">
    <property type="entry name" value="LIPOXYGENASE"/>
    <property type="match status" value="1"/>
</dbReference>
<dbReference type="FunFam" id="3.10.450.60:FF:000005">
    <property type="entry name" value="Lipoxygenase"/>
    <property type="match status" value="1"/>
</dbReference>
<comment type="cofactor">
    <cofactor evidence="1 17">
        <name>Fe cation</name>
        <dbReference type="ChEBI" id="CHEBI:24875"/>
    </cofactor>
</comment>
<evidence type="ECO:0000256" key="18">
    <source>
        <dbReference type="RuleBase" id="RU003975"/>
    </source>
</evidence>
<keyword evidence="6" id="KW-0150">Chloroplast</keyword>
<keyword evidence="12 17" id="KW-0223">Dioxygenase</keyword>
<evidence type="ECO:0000256" key="10">
    <source>
        <dbReference type="ARBA" id="ARBA00022832"/>
    </source>
</evidence>
<evidence type="ECO:0000256" key="2">
    <source>
        <dbReference type="ARBA" id="ARBA00004229"/>
    </source>
</evidence>
<feature type="compositionally biased region" description="Basic residues" evidence="19">
    <location>
        <begin position="197"/>
        <end position="206"/>
    </location>
</feature>
<dbReference type="Gene3D" id="1.20.245.10">
    <property type="entry name" value="Lipoxygenase-1, Domain 5"/>
    <property type="match status" value="1"/>
</dbReference>
<dbReference type="GO" id="GO:0016165">
    <property type="term" value="F:linoleate 13S-lipoxygenase activity"/>
    <property type="evidence" value="ECO:0007669"/>
    <property type="project" value="UniProtKB-ARBA"/>
</dbReference>
<dbReference type="PRINTS" id="PR00087">
    <property type="entry name" value="LIPOXYGENASE"/>
</dbReference>
<dbReference type="PROSITE" id="PS51393">
    <property type="entry name" value="LIPOXYGENASE_3"/>
    <property type="match status" value="1"/>
</dbReference>
<dbReference type="AlphaFoldDB" id="A0A9N7N6X3"/>
<evidence type="ECO:0000256" key="8">
    <source>
        <dbReference type="ARBA" id="ARBA00022723"/>
    </source>
</evidence>
<accession>A0A9N7N6X3</accession>
<dbReference type="SUPFAM" id="SSF48484">
    <property type="entry name" value="Lipoxigenase"/>
    <property type="match status" value="1"/>
</dbReference>
<keyword evidence="13 17" id="KW-0560">Oxidoreductase</keyword>
<protein>
    <recommendedName>
        <fullName evidence="18">Lipoxygenase</fullName>
        <ecNumber evidence="18">1.13.11.-</ecNumber>
    </recommendedName>
</protein>
<comment type="caution">
    <text evidence="21">The sequence shown here is derived from an EMBL/GenBank/DDBJ whole genome shotgun (WGS) entry which is preliminary data.</text>
</comment>
<evidence type="ECO:0000256" key="4">
    <source>
        <dbReference type="ARBA" id="ARBA00011245"/>
    </source>
</evidence>
<dbReference type="PROSITE" id="PS00711">
    <property type="entry name" value="LIPOXYGENASE_1"/>
    <property type="match status" value="1"/>
</dbReference>
<dbReference type="InterPro" id="IPR001246">
    <property type="entry name" value="LipOase_plant"/>
</dbReference>
<comment type="subunit">
    <text evidence="4">Monomer.</text>
</comment>
<feature type="domain" description="Lipoxygenase" evidence="20">
    <location>
        <begin position="131"/>
        <end position="825"/>
    </location>
</feature>
<evidence type="ECO:0000256" key="13">
    <source>
        <dbReference type="ARBA" id="ARBA00023002"/>
    </source>
</evidence>
<evidence type="ECO:0000256" key="12">
    <source>
        <dbReference type="ARBA" id="ARBA00022964"/>
    </source>
</evidence>
<proteinExistence type="inferred from homology"/>
<evidence type="ECO:0000256" key="3">
    <source>
        <dbReference type="ARBA" id="ARBA00009419"/>
    </source>
</evidence>
<evidence type="ECO:0000256" key="19">
    <source>
        <dbReference type="SAM" id="MobiDB-lite"/>
    </source>
</evidence>
<dbReference type="InterPro" id="IPR036226">
    <property type="entry name" value="LipOase_C_sf"/>
</dbReference>
<keyword evidence="7" id="KW-0934">Plastid</keyword>
<evidence type="ECO:0000256" key="11">
    <source>
        <dbReference type="ARBA" id="ARBA00022946"/>
    </source>
</evidence>
<dbReference type="InterPro" id="IPR000907">
    <property type="entry name" value="LipOase"/>
</dbReference>
<dbReference type="FunFam" id="1.20.245.10:FF:000002">
    <property type="entry name" value="Lipoxygenase"/>
    <property type="match status" value="1"/>
</dbReference>
<dbReference type="Gene3D" id="3.10.450.60">
    <property type="match status" value="1"/>
</dbReference>
<dbReference type="GO" id="GO:0006633">
    <property type="term" value="P:fatty acid biosynthetic process"/>
    <property type="evidence" value="ECO:0007669"/>
    <property type="project" value="UniProtKB-KW"/>
</dbReference>
<evidence type="ECO:0000259" key="20">
    <source>
        <dbReference type="PROSITE" id="PS51393"/>
    </source>
</evidence>
<dbReference type="GO" id="GO:0046872">
    <property type="term" value="F:metal ion binding"/>
    <property type="evidence" value="ECO:0007669"/>
    <property type="project" value="UniProtKB-UniRule"/>
</dbReference>
<gene>
    <name evidence="21" type="ORF">SHERM_21000</name>
</gene>
<evidence type="ECO:0000256" key="9">
    <source>
        <dbReference type="ARBA" id="ARBA00022767"/>
    </source>
</evidence>
<evidence type="ECO:0000313" key="22">
    <source>
        <dbReference type="Proteomes" id="UP001153555"/>
    </source>
</evidence>
<comment type="subcellular location">
    <subcellularLocation>
        <location evidence="2">Plastid</location>
        <location evidence="2">Chloroplast</location>
    </subcellularLocation>
</comment>
<dbReference type="Gene3D" id="4.10.375.10">
    <property type="entry name" value="Lipoxygenase-1, Domain 2"/>
    <property type="match status" value="1"/>
</dbReference>
<dbReference type="GO" id="GO:0031408">
    <property type="term" value="P:oxylipin biosynthetic process"/>
    <property type="evidence" value="ECO:0007669"/>
    <property type="project" value="UniProtKB-UniRule"/>
</dbReference>
<evidence type="ECO:0000256" key="15">
    <source>
        <dbReference type="ARBA" id="ARBA00023098"/>
    </source>
</evidence>
<keyword evidence="11" id="KW-0809">Transit peptide</keyword>
<keyword evidence="10" id="KW-0276">Fatty acid metabolism</keyword>
<keyword evidence="8 17" id="KW-0479">Metal-binding</keyword>
<organism evidence="21 22">
    <name type="scientific">Striga hermonthica</name>
    <name type="common">Purple witchweed</name>
    <name type="synonym">Buchnera hermonthica</name>
    <dbReference type="NCBI Taxonomy" id="68872"/>
    <lineage>
        <taxon>Eukaryota</taxon>
        <taxon>Viridiplantae</taxon>
        <taxon>Streptophyta</taxon>
        <taxon>Embryophyta</taxon>
        <taxon>Tracheophyta</taxon>
        <taxon>Spermatophyta</taxon>
        <taxon>Magnoliopsida</taxon>
        <taxon>eudicotyledons</taxon>
        <taxon>Gunneridae</taxon>
        <taxon>Pentapetalae</taxon>
        <taxon>asterids</taxon>
        <taxon>lamiids</taxon>
        <taxon>Lamiales</taxon>
        <taxon>Orobanchaceae</taxon>
        <taxon>Buchnereae</taxon>
        <taxon>Striga</taxon>
    </lineage>
</organism>
<comment type="function">
    <text evidence="18">Plant lipoxygenase may be involved in a number of diverse aspects of plant physiology including growth and development, pest resistance, and senescence or responses to wounding.</text>
</comment>
<keyword evidence="16 18" id="KW-0275">Fatty acid biosynthesis</keyword>
<evidence type="ECO:0000256" key="17">
    <source>
        <dbReference type="RuleBase" id="RU003974"/>
    </source>
</evidence>
<dbReference type="InterPro" id="IPR027433">
    <property type="entry name" value="Lipoxygenase_dom_3"/>
</dbReference>
<feature type="region of interest" description="Disordered" evidence="19">
    <location>
        <begin position="178"/>
        <end position="223"/>
    </location>
</feature>
<dbReference type="EMBL" id="CACSLK010024540">
    <property type="protein sequence ID" value="CAA0823859.1"/>
    <property type="molecule type" value="Genomic_DNA"/>
</dbReference>
<dbReference type="PRINTS" id="PR00468">
    <property type="entry name" value="PLTLPOXGNASE"/>
</dbReference>
<sequence length="825" mass="92631">MLNHSLHKPPAKPFLTAGAKAAQLSPTFIFSGQNFFPAGKKRVLRRQHGWASVKAMASPTAVTTGNTTSVKAVVTVLQPVGGVLSHLGLSRGLDDIADLLGKTLRIELVAAELEPKSGQEKPSITSYAHKSYLPSQTPSGLIKHRAKELTILRGDGQGERKTFERIYDYDVYNDLGDPDADDDLARPVLGGPDHPYPRRGRTGRPRTKQDPLSESKSPTSSVYVPRDEAFSEIKQEQYSAKTMYSVLHMLIPSVKTSIVDSTRGFPHFTAIDTLYNEGVLLPDIPSTGLGSMLPRVVRFIEDTKDTVLQFETPELIDRDKFAWFRDAEFARQTLAGQNPLCIKLVTEWPLKSELDPKIYGPAESAITKELVENVIGGHMTVDEAFKQKKLFILDYHDIFLPYVNKVRELKGTTFYGSRTLFFLMPGGVLRPVAIELVRPPVDGKPQWKEVYQPSWNPTGIWLWRLAKAHVLAHDSAFHQLCNHWLRTHCCSEPYVIATNRQLSAMHPIYRLLHPHLRYTMEINSMSRDSLISANGFIEGAYSTSKYSAELSSHLYDKLWQFDVESLPADLINRGMAVEDPTAPHGLKLTIEDYPYANDGLLLYDAIKEWVTDYVTHYYPEANLVQSDSELQSWWTEIRTLGHTDKKDEPWWPQLKSPQDLIGILTSIIWVVSGHHAAVNFAQFDFGGYFPNRPTITRTPMPTEDPSEEEKKKFLERPEAFLLDCLPSQMQAMNVLAVLDVVSAHSPDEEYLGEKIEPFWAEDKVIAAAFTRFNGRMKEIEGIIDGRNADTSLMNRTGAGVVPYTLLKPFSEPGVTLKGVPNSVSI</sequence>
<reference evidence="21" key="1">
    <citation type="submission" date="2019-12" db="EMBL/GenBank/DDBJ databases">
        <authorList>
            <person name="Scholes J."/>
        </authorList>
    </citation>
    <scope>NUCLEOTIDE SEQUENCE</scope>
</reference>
<dbReference type="GO" id="GO:0034440">
    <property type="term" value="P:lipid oxidation"/>
    <property type="evidence" value="ECO:0007669"/>
    <property type="project" value="InterPro"/>
</dbReference>
<dbReference type="OrthoDB" id="407298at2759"/>
<dbReference type="InterPro" id="IPR013819">
    <property type="entry name" value="LipOase_C"/>
</dbReference>
<keyword evidence="9 18" id="KW-0925">Oxylipin biosynthesis</keyword>
<dbReference type="EC" id="1.13.11.-" evidence="18"/>
<evidence type="ECO:0000256" key="6">
    <source>
        <dbReference type="ARBA" id="ARBA00022528"/>
    </source>
</evidence>
<dbReference type="PROSITE" id="PS00081">
    <property type="entry name" value="LIPOXYGENASE_2"/>
    <property type="match status" value="1"/>
</dbReference>
<evidence type="ECO:0000313" key="21">
    <source>
        <dbReference type="EMBL" id="CAA0823859.1"/>
    </source>
</evidence>
<dbReference type="Gene3D" id="4.10.372.10">
    <property type="entry name" value="Lipoxygenase-1, Domain 3"/>
    <property type="match status" value="1"/>
</dbReference>
<keyword evidence="22" id="KW-1185">Reference proteome</keyword>
<evidence type="ECO:0000256" key="14">
    <source>
        <dbReference type="ARBA" id="ARBA00023004"/>
    </source>
</evidence>
<dbReference type="InterPro" id="IPR020833">
    <property type="entry name" value="LipOase_Fe_BS"/>
</dbReference>
<dbReference type="Proteomes" id="UP001153555">
    <property type="component" value="Unassembled WGS sequence"/>
</dbReference>
<keyword evidence="5 18" id="KW-0444">Lipid biosynthesis</keyword>
<dbReference type="InterPro" id="IPR020834">
    <property type="entry name" value="LipOase_CS"/>
</dbReference>
<dbReference type="InterPro" id="IPR036392">
    <property type="entry name" value="PLAT/LH2_dom_sf"/>
</dbReference>
<evidence type="ECO:0000256" key="1">
    <source>
        <dbReference type="ARBA" id="ARBA00001962"/>
    </source>
</evidence>
<comment type="similarity">
    <text evidence="3 17">Belongs to the lipoxygenase family.</text>
</comment>